<dbReference type="Pfam" id="PF16363">
    <property type="entry name" value="GDP_Man_Dehyd"/>
    <property type="match status" value="1"/>
</dbReference>
<dbReference type="InterPro" id="IPR036291">
    <property type="entry name" value="NAD(P)-bd_dom_sf"/>
</dbReference>
<dbReference type="PRINTS" id="PR01713">
    <property type="entry name" value="NUCEPIMERASE"/>
</dbReference>
<evidence type="ECO:0000259" key="2">
    <source>
        <dbReference type="Pfam" id="PF16363"/>
    </source>
</evidence>
<keyword evidence="1" id="KW-0520">NAD</keyword>
<evidence type="ECO:0000313" key="3">
    <source>
        <dbReference type="EMBL" id="OGE01208.1"/>
    </source>
</evidence>
<dbReference type="SUPFAM" id="SSF51735">
    <property type="entry name" value="NAD(P)-binding Rossmann-fold domains"/>
    <property type="match status" value="1"/>
</dbReference>
<dbReference type="Gene3D" id="3.90.25.10">
    <property type="entry name" value="UDP-galactose 4-epimerase, domain 1"/>
    <property type="match status" value="1"/>
</dbReference>
<name>A0A1F5HAT2_9BACT</name>
<proteinExistence type="predicted"/>
<protein>
    <submittedName>
        <fullName evidence="3">Epimerase</fullName>
    </submittedName>
</protein>
<dbReference type="STRING" id="1797737.A2196_00670"/>
<gene>
    <name evidence="3" type="ORF">A2196_00670</name>
</gene>
<evidence type="ECO:0000256" key="1">
    <source>
        <dbReference type="ARBA" id="ARBA00023027"/>
    </source>
</evidence>
<dbReference type="EMBL" id="MFCA01000029">
    <property type="protein sequence ID" value="OGE01208.1"/>
    <property type="molecule type" value="Genomic_DNA"/>
</dbReference>
<dbReference type="Proteomes" id="UP000176751">
    <property type="component" value="Unassembled WGS sequence"/>
</dbReference>
<evidence type="ECO:0000313" key="4">
    <source>
        <dbReference type="Proteomes" id="UP000176751"/>
    </source>
</evidence>
<feature type="domain" description="NAD(P)-binding" evidence="2">
    <location>
        <begin position="5"/>
        <end position="306"/>
    </location>
</feature>
<accession>A0A1F5HAT2</accession>
<dbReference type="AlphaFoldDB" id="A0A1F5HAT2"/>
<organism evidence="3 4">
    <name type="scientific">Candidatus Curtissbacteria bacterium RIFOXYA1_FULL_41_14</name>
    <dbReference type="NCBI Taxonomy" id="1797737"/>
    <lineage>
        <taxon>Bacteria</taxon>
        <taxon>Candidatus Curtissiibacteriota</taxon>
    </lineage>
</organism>
<comment type="caution">
    <text evidence="3">The sequence shown here is derived from an EMBL/GenBank/DDBJ whole genome shotgun (WGS) entry which is preliminary data.</text>
</comment>
<reference evidence="3 4" key="1">
    <citation type="journal article" date="2016" name="Nat. Commun.">
        <title>Thousands of microbial genomes shed light on interconnected biogeochemical processes in an aquifer system.</title>
        <authorList>
            <person name="Anantharaman K."/>
            <person name="Brown C.T."/>
            <person name="Hug L.A."/>
            <person name="Sharon I."/>
            <person name="Castelle C.J."/>
            <person name="Probst A.J."/>
            <person name="Thomas B.C."/>
            <person name="Singh A."/>
            <person name="Wilkins M.J."/>
            <person name="Karaoz U."/>
            <person name="Brodie E.L."/>
            <person name="Williams K.H."/>
            <person name="Hubbard S.S."/>
            <person name="Banfield J.F."/>
        </authorList>
    </citation>
    <scope>NUCLEOTIDE SEQUENCE [LARGE SCALE GENOMIC DNA]</scope>
</reference>
<dbReference type="Gene3D" id="3.40.50.720">
    <property type="entry name" value="NAD(P)-binding Rossmann-like Domain"/>
    <property type="match status" value="1"/>
</dbReference>
<dbReference type="PANTHER" id="PTHR43574">
    <property type="entry name" value="EPIMERASE-RELATED"/>
    <property type="match status" value="1"/>
</dbReference>
<sequence>MKKILVTGCAGFIGSHLVDRLLANNHKVIGVDNFNDYYDPKIKKKNLESALRLKSFKLYRGDILDFSLLTKIFKSERLEKVIHLAARAGVRPSIESPLLYGKVNVGGTVNLLKMSVDFKVNQFIFCSSSSVYGESKRLPFTEDDPCENIISPYGSSKRAAEFWVESFFHSYGLKSVILRFFTVYGPRGRPDMAPALFAKAILSGKTINQFGDGFSSRDYTYIDDIIDGIVRACYKNFDFEIINLGNNHPVKLSVFVKTLEKIIGKKAKINKLPTQHGDVEKTWANIVKAKKLLDWAPKTKIDEGLEHYLEWLKK</sequence>
<dbReference type="InterPro" id="IPR016040">
    <property type="entry name" value="NAD(P)-bd_dom"/>
</dbReference>